<dbReference type="Proteomes" id="UP001295740">
    <property type="component" value="Unassembled WGS sequence"/>
</dbReference>
<proteinExistence type="predicted"/>
<feature type="transmembrane region" description="Helical" evidence="2">
    <location>
        <begin position="102"/>
        <end position="120"/>
    </location>
</feature>
<reference evidence="3" key="1">
    <citation type="submission" date="2023-10" db="EMBL/GenBank/DDBJ databases">
        <authorList>
            <person name="Hackl T."/>
        </authorList>
    </citation>
    <scope>NUCLEOTIDE SEQUENCE</scope>
</reference>
<dbReference type="AlphaFoldDB" id="A0AAI8YJ12"/>
<protein>
    <submittedName>
        <fullName evidence="3">Uu.00g078470.m01.CDS01</fullName>
    </submittedName>
</protein>
<keyword evidence="2" id="KW-1133">Transmembrane helix</keyword>
<name>A0AAI8YJ12_9PEZI</name>
<organism evidence="3 4">
    <name type="scientific">Anthostomella pinea</name>
    <dbReference type="NCBI Taxonomy" id="933095"/>
    <lineage>
        <taxon>Eukaryota</taxon>
        <taxon>Fungi</taxon>
        <taxon>Dikarya</taxon>
        <taxon>Ascomycota</taxon>
        <taxon>Pezizomycotina</taxon>
        <taxon>Sordariomycetes</taxon>
        <taxon>Xylariomycetidae</taxon>
        <taxon>Xylariales</taxon>
        <taxon>Xylariaceae</taxon>
        <taxon>Anthostomella</taxon>
    </lineage>
</organism>
<evidence type="ECO:0000313" key="3">
    <source>
        <dbReference type="EMBL" id="CAJ2506661.1"/>
    </source>
</evidence>
<evidence type="ECO:0000313" key="4">
    <source>
        <dbReference type="Proteomes" id="UP001295740"/>
    </source>
</evidence>
<keyword evidence="4" id="KW-1185">Reference proteome</keyword>
<dbReference type="EMBL" id="CAUWAG010000010">
    <property type="protein sequence ID" value="CAJ2506661.1"/>
    <property type="molecule type" value="Genomic_DNA"/>
</dbReference>
<evidence type="ECO:0000256" key="2">
    <source>
        <dbReference type="SAM" id="Phobius"/>
    </source>
</evidence>
<sequence>MPEHINNNNYNSEKPTMIKMSNVLNQPTAGDCTGFDGNPDLYGLGIRIGVYLQWYSSWLSMTLTPHTAAETHTANTISMFAIIIAVLQSADTGSIRPVEAWLMYQICLGYMFTVVGIFGLRLRLLRPSTLGPVLAAAIRRIKNLRNRFKPDIRRTPRAPAEGPRGLFAPTDVPSTGNEFWKVRLSELAFLRDSPFSWAGSLWRSTTFGLVMATNIWLLAEGTDTLQWKVYAVEPDTSSFSLDSLSTGVLAWPFSLLPSYSPFQKRFAKAAHEAFLSGIEHFYKDWDQVDIELLLDGSNVISARPVSRRAGQNPDTSLTPTRGVLTAEQM</sequence>
<keyword evidence="2" id="KW-0812">Transmembrane</keyword>
<gene>
    <name evidence="3" type="ORF">KHLLAP_LOCUS7129</name>
</gene>
<feature type="region of interest" description="Disordered" evidence="1">
    <location>
        <begin position="305"/>
        <end position="329"/>
    </location>
</feature>
<evidence type="ECO:0000256" key="1">
    <source>
        <dbReference type="SAM" id="MobiDB-lite"/>
    </source>
</evidence>
<comment type="caution">
    <text evidence="3">The sequence shown here is derived from an EMBL/GenBank/DDBJ whole genome shotgun (WGS) entry which is preliminary data.</text>
</comment>
<keyword evidence="2" id="KW-0472">Membrane</keyword>
<accession>A0AAI8YJ12</accession>